<evidence type="ECO:0000256" key="6">
    <source>
        <dbReference type="HAMAP-Rule" id="MF_01161"/>
    </source>
</evidence>
<dbReference type="SUPFAM" id="SSF52402">
    <property type="entry name" value="Adenine nucleotide alpha hydrolases-like"/>
    <property type="match status" value="1"/>
</dbReference>
<accession>A0A7W6H4E7</accession>
<dbReference type="InterPro" id="IPR012795">
    <property type="entry name" value="tRNA_Ile_lys_synt_N"/>
</dbReference>
<evidence type="ECO:0000256" key="2">
    <source>
        <dbReference type="ARBA" id="ARBA00022694"/>
    </source>
</evidence>
<dbReference type="GO" id="GO:0005737">
    <property type="term" value="C:cytoplasm"/>
    <property type="evidence" value="ECO:0007669"/>
    <property type="project" value="UniProtKB-SubCell"/>
</dbReference>
<protein>
    <recommendedName>
        <fullName evidence="6">tRNA(Ile)-lysidine synthase</fullName>
        <ecNumber evidence="6">6.3.4.19</ecNumber>
    </recommendedName>
    <alternativeName>
        <fullName evidence="6">tRNA(Ile)-2-lysyl-cytidine synthase</fullName>
    </alternativeName>
    <alternativeName>
        <fullName evidence="6">tRNA(Ile)-lysidine synthetase</fullName>
    </alternativeName>
</protein>
<dbReference type="EMBL" id="JACIEK010000001">
    <property type="protein sequence ID" value="MBB3996934.1"/>
    <property type="molecule type" value="Genomic_DNA"/>
</dbReference>
<evidence type="ECO:0000256" key="1">
    <source>
        <dbReference type="ARBA" id="ARBA00022598"/>
    </source>
</evidence>
<dbReference type="EC" id="6.3.4.19" evidence="6"/>
<dbReference type="InterPro" id="IPR012094">
    <property type="entry name" value="tRNA_Ile_lys_synt"/>
</dbReference>
<dbReference type="InterPro" id="IPR014729">
    <property type="entry name" value="Rossmann-like_a/b/a_fold"/>
</dbReference>
<comment type="subcellular location">
    <subcellularLocation>
        <location evidence="6">Cytoplasm</location>
    </subcellularLocation>
</comment>
<comment type="similarity">
    <text evidence="6">Belongs to the tRNA(Ile)-lysidine synthase family.</text>
</comment>
<evidence type="ECO:0000256" key="5">
    <source>
        <dbReference type="ARBA" id="ARBA00048539"/>
    </source>
</evidence>
<dbReference type="Pfam" id="PF01171">
    <property type="entry name" value="ATP_bind_3"/>
    <property type="match status" value="1"/>
</dbReference>
<dbReference type="GO" id="GO:0032267">
    <property type="term" value="F:tRNA(Ile)-lysidine synthase activity"/>
    <property type="evidence" value="ECO:0007669"/>
    <property type="project" value="UniProtKB-EC"/>
</dbReference>
<organism evidence="8 9">
    <name type="scientific">Aureimonas pseudogalii</name>
    <dbReference type="NCBI Taxonomy" id="1744844"/>
    <lineage>
        <taxon>Bacteria</taxon>
        <taxon>Pseudomonadati</taxon>
        <taxon>Pseudomonadota</taxon>
        <taxon>Alphaproteobacteria</taxon>
        <taxon>Hyphomicrobiales</taxon>
        <taxon>Aurantimonadaceae</taxon>
        <taxon>Aureimonas</taxon>
    </lineage>
</organism>
<comment type="catalytic activity">
    <reaction evidence="5 6">
        <text>cytidine(34) in tRNA(Ile2) + L-lysine + ATP = lysidine(34) in tRNA(Ile2) + AMP + diphosphate + H(+)</text>
        <dbReference type="Rhea" id="RHEA:43744"/>
        <dbReference type="Rhea" id="RHEA-COMP:10625"/>
        <dbReference type="Rhea" id="RHEA-COMP:10670"/>
        <dbReference type="ChEBI" id="CHEBI:15378"/>
        <dbReference type="ChEBI" id="CHEBI:30616"/>
        <dbReference type="ChEBI" id="CHEBI:32551"/>
        <dbReference type="ChEBI" id="CHEBI:33019"/>
        <dbReference type="ChEBI" id="CHEBI:82748"/>
        <dbReference type="ChEBI" id="CHEBI:83665"/>
        <dbReference type="ChEBI" id="CHEBI:456215"/>
        <dbReference type="EC" id="6.3.4.19"/>
    </reaction>
</comment>
<feature type="domain" description="tRNA(Ile)-lysidine/2-thiocytidine synthase N-terminal" evidence="7">
    <location>
        <begin position="26"/>
        <end position="204"/>
    </location>
</feature>
<dbReference type="AlphaFoldDB" id="A0A7W6H4E7"/>
<comment type="function">
    <text evidence="6">Ligates lysine onto the cytidine present at position 34 of the AUA codon-specific tRNA(Ile) that contains the anticodon CAU, in an ATP-dependent manner. Cytidine is converted to lysidine, thus changing the amino acid specificity of the tRNA from methionine to isoleucine.</text>
</comment>
<evidence type="ECO:0000313" key="9">
    <source>
        <dbReference type="Proteomes" id="UP000542776"/>
    </source>
</evidence>
<dbReference type="HAMAP" id="MF_01161">
    <property type="entry name" value="tRNA_Ile_lys_synt"/>
    <property type="match status" value="1"/>
</dbReference>
<keyword evidence="1 6" id="KW-0436">Ligase</keyword>
<sequence>MTDGTGEALAAALRIVSSARCVSSGLLLAVSGGPDSLALLLAARTGRADLPPLAVATIDHGLRPESAAEAEAVGALCAALGLSHRRLVWRGPEGAGGNLAALAREARYDLLAREARRCSADAVVTAHHFDDQLETHLLARARGVALQEAAGMRVWRDLQPGLVLLRPFLSLRKSALVDLVAGEGVQAADDPGNRDPRSARARLRLALAAGEHDEAALADVLRAADRHRMTRDEALAERLRALAVSGTLRTGESGQIELADASALSPTLLSRCLTAAGGAAVTPPTRAVLRLAEALAARRRFTATLNGCRVERQGDRLLFLREYGREGIAPMSTEGPDVTFDHRFDIRPPAEAGRAMRIVAWGSLGRGNLRDRTLPVALDESDRPIACHPALAPKLPSCAPLVLRGRVGWRLWADLPGSAPFM</sequence>
<dbReference type="GO" id="GO:0006400">
    <property type="term" value="P:tRNA modification"/>
    <property type="evidence" value="ECO:0007669"/>
    <property type="project" value="UniProtKB-UniRule"/>
</dbReference>
<evidence type="ECO:0000256" key="3">
    <source>
        <dbReference type="ARBA" id="ARBA00022741"/>
    </source>
</evidence>
<dbReference type="CDD" id="cd01992">
    <property type="entry name" value="TilS_N"/>
    <property type="match status" value="1"/>
</dbReference>
<dbReference type="InterPro" id="IPR011063">
    <property type="entry name" value="TilS/TtcA_N"/>
</dbReference>
<dbReference type="GO" id="GO:0005524">
    <property type="term" value="F:ATP binding"/>
    <property type="evidence" value="ECO:0007669"/>
    <property type="project" value="UniProtKB-UniRule"/>
</dbReference>
<dbReference type="PANTHER" id="PTHR43033">
    <property type="entry name" value="TRNA(ILE)-LYSIDINE SYNTHASE-RELATED"/>
    <property type="match status" value="1"/>
</dbReference>
<comment type="caution">
    <text evidence="8">The sequence shown here is derived from an EMBL/GenBank/DDBJ whole genome shotgun (WGS) entry which is preliminary data.</text>
</comment>
<keyword evidence="4 6" id="KW-0067">ATP-binding</keyword>
<name>A0A7W6H4E7_9HYPH</name>
<dbReference type="Gene3D" id="3.40.50.620">
    <property type="entry name" value="HUPs"/>
    <property type="match status" value="1"/>
</dbReference>
<keyword evidence="3 6" id="KW-0547">Nucleotide-binding</keyword>
<dbReference type="PANTHER" id="PTHR43033:SF1">
    <property type="entry name" value="TRNA(ILE)-LYSIDINE SYNTHASE-RELATED"/>
    <property type="match status" value="1"/>
</dbReference>
<feature type="binding site" evidence="6">
    <location>
        <begin position="31"/>
        <end position="36"/>
    </location>
    <ligand>
        <name>ATP</name>
        <dbReference type="ChEBI" id="CHEBI:30616"/>
    </ligand>
</feature>
<comment type="domain">
    <text evidence="6">The N-terminal region contains the highly conserved SGGXDS motif, predicted to be a P-loop motif involved in ATP binding.</text>
</comment>
<proteinExistence type="inferred from homology"/>
<evidence type="ECO:0000313" key="8">
    <source>
        <dbReference type="EMBL" id="MBB3996934.1"/>
    </source>
</evidence>
<gene>
    <name evidence="6" type="primary">tilS</name>
    <name evidence="8" type="ORF">GGR04_000755</name>
</gene>
<reference evidence="8 9" key="1">
    <citation type="submission" date="2020-08" db="EMBL/GenBank/DDBJ databases">
        <title>Genomic Encyclopedia of Type Strains, Phase IV (KMG-IV): sequencing the most valuable type-strain genomes for metagenomic binning, comparative biology and taxonomic classification.</title>
        <authorList>
            <person name="Goeker M."/>
        </authorList>
    </citation>
    <scope>NUCLEOTIDE SEQUENCE [LARGE SCALE GENOMIC DNA]</scope>
    <source>
        <strain evidence="8 9">DSM 102238</strain>
    </source>
</reference>
<dbReference type="NCBIfam" id="TIGR02432">
    <property type="entry name" value="lysidine_TilS_N"/>
    <property type="match status" value="1"/>
</dbReference>
<dbReference type="RefSeq" id="WP_183197982.1">
    <property type="nucleotide sequence ID" value="NZ_JACIEK010000001.1"/>
</dbReference>
<evidence type="ECO:0000256" key="4">
    <source>
        <dbReference type="ARBA" id="ARBA00022840"/>
    </source>
</evidence>
<keyword evidence="6" id="KW-0963">Cytoplasm</keyword>
<keyword evidence="9" id="KW-1185">Reference proteome</keyword>
<evidence type="ECO:0000259" key="7">
    <source>
        <dbReference type="Pfam" id="PF01171"/>
    </source>
</evidence>
<dbReference type="Proteomes" id="UP000542776">
    <property type="component" value="Unassembled WGS sequence"/>
</dbReference>
<keyword evidence="2 6" id="KW-0819">tRNA processing</keyword>